<protein>
    <submittedName>
        <fullName evidence="3">Rap-GAP domain-containing protein</fullName>
    </submittedName>
</protein>
<evidence type="ECO:0000256" key="2">
    <source>
        <dbReference type="SAM" id="SignalP"/>
    </source>
</evidence>
<feature type="chain" id="PRO_5024369788" evidence="2">
    <location>
        <begin position="19"/>
        <end position="553"/>
    </location>
</feature>
<feature type="region of interest" description="Disordered" evidence="1">
    <location>
        <begin position="228"/>
        <end position="253"/>
    </location>
</feature>
<dbReference type="WBParaSite" id="MCU_008087-RD">
    <property type="protein sequence ID" value="MCU_008087-RD"/>
    <property type="gene ID" value="MCU_008087"/>
</dbReference>
<evidence type="ECO:0000256" key="1">
    <source>
        <dbReference type="SAM" id="MobiDB-lite"/>
    </source>
</evidence>
<sequence length="553" mass="61558">SFIQIIFFVGLLLCFGCGEPLLDRWRCPPILLLSKSLKVLKKIVAYLPSRSVSDLHAALHYKNSSVIKEIIEFPPLDACQFCSCWLSKIGENISFICQESIPNQKPQLLAHIDYFRKWPHSNVLTKEDRVIALHALVETMILSLKDSDDFKPLHPHTVSVFKFILSLDEERRIKPKIPPPSAWFGNRISGLPPLINKSGRILAGAEPGSNFLRRSLSVSPKSLKRSFTSDDLRSQLQSRAPEPSGKLRKASSMTRNTICNTERALRLATTLLSPSICYLIASLTAALRSLREGGEDGLICSKLASHLAPVLFPANSQEATCPPVVVSSDWKEAVLATLFSVDADKCIAPSELVKSIVNLQAPSQTLEAPVKQSPSESMRVAPLRSALSRLNINKTSIRGQALPDGSCHHLDSDSERVICPLASKYGYSPSLVQANTASSLHRSYVERSNEPKRLAKLENTCELLRLLNTILDDRAMDPKMKMNCLRQFQAFHGDVFWLRFGNAETADRYFERLNQRIANAAHQRSSALSVTDIAKSIKLFRKKDISTTSNFSK</sequence>
<name>A0A5K3FGY1_MESCO</name>
<keyword evidence="2" id="KW-0732">Signal</keyword>
<evidence type="ECO:0000313" key="3">
    <source>
        <dbReference type="WBParaSite" id="MCU_008087-RD"/>
    </source>
</evidence>
<organism evidence="3">
    <name type="scientific">Mesocestoides corti</name>
    <name type="common">Flatworm</name>
    <dbReference type="NCBI Taxonomy" id="53468"/>
    <lineage>
        <taxon>Eukaryota</taxon>
        <taxon>Metazoa</taxon>
        <taxon>Spiralia</taxon>
        <taxon>Lophotrochozoa</taxon>
        <taxon>Platyhelminthes</taxon>
        <taxon>Cestoda</taxon>
        <taxon>Eucestoda</taxon>
        <taxon>Cyclophyllidea</taxon>
        <taxon>Mesocestoididae</taxon>
        <taxon>Mesocestoides</taxon>
    </lineage>
</organism>
<accession>A0A5K3FGY1</accession>
<feature type="signal peptide" evidence="2">
    <location>
        <begin position="1"/>
        <end position="18"/>
    </location>
</feature>
<proteinExistence type="predicted"/>
<dbReference type="AlphaFoldDB" id="A0A5K3FGY1"/>
<reference evidence="3" key="1">
    <citation type="submission" date="2019-11" db="UniProtKB">
        <authorList>
            <consortium name="WormBaseParasite"/>
        </authorList>
    </citation>
    <scope>IDENTIFICATION</scope>
</reference>